<dbReference type="PANTHER" id="PTHR31719:SF179">
    <property type="entry name" value="OS08G0148400 PROTEIN"/>
    <property type="match status" value="1"/>
</dbReference>
<sequence length="345" mass="39929">MEVEPKRELCDTNQTPEKTPPLSLHHASSSDALGIVEAPENEEPIVNGTNNKDKVDDDGYLDSFPPGYRFCPLDEELVLYYLKKKVLNLPLPQNRIVEVNLYQYNPERLAELYKQYGEKEWYFFTPRDKKYRNGTRPNRAAVGGYWKATGADREVRFKDRIVGYRKALVFYKGRPPKGDKTSWIMHEYRVNDPPPLCSKKEGYTDMRLDDYVLCRIYKKVDKSGRTQTKTEDGLALTQKQERDEMMGSEDTMNYISTMGMGMGMGMGGNFMNQAFPEFQYIFNDQFPSSFPTKYLNDRLEQEDVWSFDFPPQLDVSVEALINVDNVFSPDTANKNSTNSEMNTRD</sequence>
<evidence type="ECO:0000256" key="4">
    <source>
        <dbReference type="ARBA" id="ARBA00023242"/>
    </source>
</evidence>
<evidence type="ECO:0000256" key="3">
    <source>
        <dbReference type="ARBA" id="ARBA00023163"/>
    </source>
</evidence>
<gene>
    <name evidence="7" type="ORF">Gogos_013206</name>
</gene>
<comment type="caution">
    <text evidence="7">The sequence shown here is derived from an EMBL/GenBank/DDBJ whole genome shotgun (WGS) entry which is preliminary data.</text>
</comment>
<dbReference type="AlphaFoldDB" id="A0A7J9BUX1"/>
<reference evidence="7 8" key="1">
    <citation type="journal article" date="2019" name="Genome Biol. Evol.">
        <title>Insights into the evolution of the New World diploid cottons (Gossypium, subgenus Houzingenia) based on genome sequencing.</title>
        <authorList>
            <person name="Grover C.E."/>
            <person name="Arick M.A. 2nd"/>
            <person name="Thrash A."/>
            <person name="Conover J.L."/>
            <person name="Sanders W.S."/>
            <person name="Peterson D.G."/>
            <person name="Frelichowski J.E."/>
            <person name="Scheffler J.A."/>
            <person name="Scheffler B.E."/>
            <person name="Wendel J.F."/>
        </authorList>
    </citation>
    <scope>NUCLEOTIDE SEQUENCE [LARGE SCALE GENOMIC DNA]</scope>
    <source>
        <strain evidence="7">5</strain>
        <tissue evidence="7">Leaf</tissue>
    </source>
</reference>
<evidence type="ECO:0000256" key="2">
    <source>
        <dbReference type="ARBA" id="ARBA00023125"/>
    </source>
</evidence>
<dbReference type="OrthoDB" id="1848784at2759"/>
<evidence type="ECO:0000313" key="8">
    <source>
        <dbReference type="Proteomes" id="UP000593579"/>
    </source>
</evidence>
<feature type="compositionally biased region" description="Low complexity" evidence="5">
    <location>
        <begin position="22"/>
        <end position="33"/>
    </location>
</feature>
<dbReference type="EMBL" id="JABEZY010000006">
    <property type="protein sequence ID" value="MBA0739981.1"/>
    <property type="molecule type" value="Genomic_DNA"/>
</dbReference>
<dbReference type="PANTHER" id="PTHR31719">
    <property type="entry name" value="NAC TRANSCRIPTION FACTOR 56"/>
    <property type="match status" value="1"/>
</dbReference>
<evidence type="ECO:0000313" key="7">
    <source>
        <dbReference type="EMBL" id="MBA0739981.1"/>
    </source>
</evidence>
<dbReference type="GO" id="GO:0003677">
    <property type="term" value="F:DNA binding"/>
    <property type="evidence" value="ECO:0007669"/>
    <property type="project" value="UniProtKB-KW"/>
</dbReference>
<feature type="domain" description="NAC" evidence="6">
    <location>
        <begin position="64"/>
        <end position="219"/>
    </location>
</feature>
<dbReference type="GO" id="GO:0006355">
    <property type="term" value="P:regulation of DNA-templated transcription"/>
    <property type="evidence" value="ECO:0007669"/>
    <property type="project" value="InterPro"/>
</dbReference>
<feature type="region of interest" description="Disordered" evidence="5">
    <location>
        <begin position="1"/>
        <end position="54"/>
    </location>
</feature>
<proteinExistence type="predicted"/>
<dbReference type="Pfam" id="PF02365">
    <property type="entry name" value="NAM"/>
    <property type="match status" value="1"/>
</dbReference>
<accession>A0A7J9BUX1</accession>
<dbReference type="Gene3D" id="2.170.150.80">
    <property type="entry name" value="NAC domain"/>
    <property type="match status" value="1"/>
</dbReference>
<evidence type="ECO:0000259" key="6">
    <source>
        <dbReference type="PROSITE" id="PS51005"/>
    </source>
</evidence>
<feature type="compositionally biased region" description="Basic and acidic residues" evidence="5">
    <location>
        <begin position="1"/>
        <end position="10"/>
    </location>
</feature>
<keyword evidence="4" id="KW-0539">Nucleus</keyword>
<evidence type="ECO:0000256" key="5">
    <source>
        <dbReference type="SAM" id="MobiDB-lite"/>
    </source>
</evidence>
<dbReference type="PROSITE" id="PS51005">
    <property type="entry name" value="NAC"/>
    <property type="match status" value="1"/>
</dbReference>
<dbReference type="SUPFAM" id="SSF101941">
    <property type="entry name" value="NAC domain"/>
    <property type="match status" value="1"/>
</dbReference>
<keyword evidence="8" id="KW-1185">Reference proteome</keyword>
<dbReference type="Proteomes" id="UP000593579">
    <property type="component" value="Unassembled WGS sequence"/>
</dbReference>
<name>A0A7J9BUX1_GOSGO</name>
<evidence type="ECO:0000256" key="1">
    <source>
        <dbReference type="ARBA" id="ARBA00023015"/>
    </source>
</evidence>
<organism evidence="7 8">
    <name type="scientific">Gossypium gossypioides</name>
    <name type="common">Mexican cotton</name>
    <name type="synonym">Selera gossypioides</name>
    <dbReference type="NCBI Taxonomy" id="34282"/>
    <lineage>
        <taxon>Eukaryota</taxon>
        <taxon>Viridiplantae</taxon>
        <taxon>Streptophyta</taxon>
        <taxon>Embryophyta</taxon>
        <taxon>Tracheophyta</taxon>
        <taxon>Spermatophyta</taxon>
        <taxon>Magnoliopsida</taxon>
        <taxon>eudicotyledons</taxon>
        <taxon>Gunneridae</taxon>
        <taxon>Pentapetalae</taxon>
        <taxon>rosids</taxon>
        <taxon>malvids</taxon>
        <taxon>Malvales</taxon>
        <taxon>Malvaceae</taxon>
        <taxon>Malvoideae</taxon>
        <taxon>Gossypium</taxon>
    </lineage>
</organism>
<keyword evidence="1" id="KW-0805">Transcription regulation</keyword>
<dbReference type="InterPro" id="IPR036093">
    <property type="entry name" value="NAC_dom_sf"/>
</dbReference>
<keyword evidence="3" id="KW-0804">Transcription</keyword>
<dbReference type="InterPro" id="IPR003441">
    <property type="entry name" value="NAC-dom"/>
</dbReference>
<keyword evidence="2" id="KW-0238">DNA-binding</keyword>
<protein>
    <recommendedName>
        <fullName evidence="6">NAC domain-containing protein</fullName>
    </recommendedName>
</protein>